<sequence length="316" mass="35774">MNAEMPPLHTTLSQIVLQTRLNLTPSLINQKMLITCVRTTNLFLAIPPLSQAKPAGERFLIRNTDDVHVEFTSEALKEHQDWHLANLGNIRGIETKRILKFVSGSGIDMFSANRRFPELDADAVGQEWESDGYGWNLMQNDFIWNSYISGTQPPSVLSPSKCNSLTAAVALIWEGQEEKNQISWRLKWTPNSVIVPHECVWKKPELMVEYFVGRLVGIYPTTGTIMKPENVACDRTLSKDKYNEPTTLPLQRMLNHMRHAAVDVFADEDTVAVELARRGMPSTTDPRWLSIVIVREFIVSVVNNHGGFINGEFKID</sequence>
<organism evidence="1 2">
    <name type="scientific">Physocladia obscura</name>
    <dbReference type="NCBI Taxonomy" id="109957"/>
    <lineage>
        <taxon>Eukaryota</taxon>
        <taxon>Fungi</taxon>
        <taxon>Fungi incertae sedis</taxon>
        <taxon>Chytridiomycota</taxon>
        <taxon>Chytridiomycota incertae sedis</taxon>
        <taxon>Chytridiomycetes</taxon>
        <taxon>Chytridiales</taxon>
        <taxon>Chytriomycetaceae</taxon>
        <taxon>Physocladia</taxon>
    </lineage>
</organism>
<accession>A0AAD5XCX0</accession>
<keyword evidence="2" id="KW-1185">Reference proteome</keyword>
<name>A0AAD5XCX0_9FUNG</name>
<protein>
    <submittedName>
        <fullName evidence="1">Uncharacterized protein</fullName>
    </submittedName>
</protein>
<proteinExistence type="predicted"/>
<dbReference type="EMBL" id="JADGJH010000789">
    <property type="protein sequence ID" value="KAJ3122686.1"/>
    <property type="molecule type" value="Genomic_DNA"/>
</dbReference>
<dbReference type="Proteomes" id="UP001211907">
    <property type="component" value="Unassembled WGS sequence"/>
</dbReference>
<evidence type="ECO:0000313" key="1">
    <source>
        <dbReference type="EMBL" id="KAJ3122686.1"/>
    </source>
</evidence>
<dbReference type="AlphaFoldDB" id="A0AAD5XCX0"/>
<reference evidence="1" key="1">
    <citation type="submission" date="2020-05" db="EMBL/GenBank/DDBJ databases">
        <title>Phylogenomic resolution of chytrid fungi.</title>
        <authorList>
            <person name="Stajich J.E."/>
            <person name="Amses K."/>
            <person name="Simmons R."/>
            <person name="Seto K."/>
            <person name="Myers J."/>
            <person name="Bonds A."/>
            <person name="Quandt C.A."/>
            <person name="Barry K."/>
            <person name="Liu P."/>
            <person name="Grigoriev I."/>
            <person name="Longcore J.E."/>
            <person name="James T.Y."/>
        </authorList>
    </citation>
    <scope>NUCLEOTIDE SEQUENCE</scope>
    <source>
        <strain evidence="1">JEL0513</strain>
    </source>
</reference>
<evidence type="ECO:0000313" key="2">
    <source>
        <dbReference type="Proteomes" id="UP001211907"/>
    </source>
</evidence>
<comment type="caution">
    <text evidence="1">The sequence shown here is derived from an EMBL/GenBank/DDBJ whole genome shotgun (WGS) entry which is preliminary data.</text>
</comment>
<gene>
    <name evidence="1" type="ORF">HK100_011871</name>
</gene>